<feature type="domain" description="Cadherin" evidence="26">
    <location>
        <begin position="756"/>
        <end position="862"/>
    </location>
</feature>
<evidence type="ECO:0000259" key="24">
    <source>
        <dbReference type="PROSITE" id="PS50227"/>
    </source>
</evidence>
<evidence type="ECO:0000256" key="14">
    <source>
        <dbReference type="ARBA" id="ARBA00023292"/>
    </source>
</evidence>
<dbReference type="Gene3D" id="1.20.1070.10">
    <property type="entry name" value="Rhodopsin 7-helix transmembrane proteins"/>
    <property type="match status" value="1"/>
</dbReference>
<dbReference type="InterPro" id="IPR036445">
    <property type="entry name" value="GPCR_2_extracell_dom_sf"/>
</dbReference>
<keyword evidence="12" id="KW-0325">Glycoprotein</keyword>
<dbReference type="Gene3D" id="2.60.40.60">
    <property type="entry name" value="Cadherins"/>
    <property type="match status" value="9"/>
</dbReference>
<feature type="domain" description="Cadherin" evidence="26">
    <location>
        <begin position="653"/>
        <end position="755"/>
    </location>
</feature>
<dbReference type="PROSITE" id="PS00022">
    <property type="entry name" value="EGF_1"/>
    <property type="match status" value="2"/>
</dbReference>
<evidence type="ECO:0000256" key="5">
    <source>
        <dbReference type="ARBA" id="ARBA00022737"/>
    </source>
</evidence>
<dbReference type="Gene3D" id="2.10.25.10">
    <property type="entry name" value="Laminin"/>
    <property type="match status" value="4"/>
</dbReference>
<feature type="domain" description="Cadherin" evidence="26">
    <location>
        <begin position="26"/>
        <end position="126"/>
    </location>
</feature>
<feature type="domain" description="Cadherin" evidence="26">
    <location>
        <begin position="127"/>
        <end position="235"/>
    </location>
</feature>
<dbReference type="FunFam" id="2.60.40.60:FF:000104">
    <property type="entry name" value="cadherin-23 isoform X1"/>
    <property type="match status" value="1"/>
</dbReference>
<keyword evidence="6 15" id="KW-0106">Calcium</keyword>
<dbReference type="PROSITE" id="PS00232">
    <property type="entry name" value="CADHERIN_1"/>
    <property type="match status" value="6"/>
</dbReference>
<dbReference type="Pfam" id="PF00002">
    <property type="entry name" value="7tm_2"/>
    <property type="match status" value="1"/>
</dbReference>
<dbReference type="OrthoDB" id="26203at2759"/>
<feature type="domain" description="Cadherin" evidence="26">
    <location>
        <begin position="881"/>
        <end position="976"/>
    </location>
</feature>
<dbReference type="CDD" id="cd00054">
    <property type="entry name" value="EGF_CA"/>
    <property type="match status" value="2"/>
</dbReference>
<feature type="transmembrane region" description="Helical" evidence="19">
    <location>
        <begin position="2106"/>
        <end position="2128"/>
    </location>
</feature>
<dbReference type="PROSITE" id="PS50027">
    <property type="entry name" value="EGF_LAM_2"/>
    <property type="match status" value="1"/>
</dbReference>
<evidence type="ECO:0000256" key="9">
    <source>
        <dbReference type="ARBA" id="ARBA00023136"/>
    </source>
</evidence>
<evidence type="ECO:0000256" key="4">
    <source>
        <dbReference type="ARBA" id="ARBA00022729"/>
    </source>
</evidence>
<feature type="transmembrane region" description="Helical" evidence="19">
    <location>
        <begin position="2140"/>
        <end position="2161"/>
    </location>
</feature>
<comment type="subcellular location">
    <subcellularLocation>
        <location evidence="1">Cell membrane</location>
        <topology evidence="1">Multi-pass membrane protein</topology>
    </subcellularLocation>
</comment>
<dbReference type="PROSITE" id="PS50268">
    <property type="entry name" value="CADHERIN_2"/>
    <property type="match status" value="9"/>
</dbReference>
<dbReference type="InterPro" id="IPR013320">
    <property type="entry name" value="ConA-like_dom_sf"/>
</dbReference>
<proteinExistence type="predicted"/>
<feature type="domain" description="Cadherin" evidence="26">
    <location>
        <begin position="550"/>
        <end position="652"/>
    </location>
</feature>
<feature type="disulfide bond" evidence="17">
    <location>
        <begin position="1709"/>
        <end position="1726"/>
    </location>
</feature>
<evidence type="ECO:0000259" key="26">
    <source>
        <dbReference type="PROSITE" id="PS50268"/>
    </source>
</evidence>
<evidence type="ECO:0000256" key="17">
    <source>
        <dbReference type="PROSITE-ProRule" id="PRU00460"/>
    </source>
</evidence>
<evidence type="ECO:0000259" key="25">
    <source>
        <dbReference type="PROSITE" id="PS50261"/>
    </source>
</evidence>
<dbReference type="SMART" id="SM00282">
    <property type="entry name" value="LamG"/>
    <property type="match status" value="2"/>
</dbReference>
<evidence type="ECO:0000256" key="19">
    <source>
        <dbReference type="SAM" id="Phobius"/>
    </source>
</evidence>
<dbReference type="PRINTS" id="PR00205">
    <property type="entry name" value="CADHERIN"/>
</dbReference>
<dbReference type="InterPro" id="IPR001881">
    <property type="entry name" value="EGF-like_Ca-bd_dom"/>
</dbReference>
<feature type="transmembrane region" description="Helical" evidence="19">
    <location>
        <begin position="2173"/>
        <end position="2191"/>
    </location>
</feature>
<dbReference type="SMART" id="SM00112">
    <property type="entry name" value="CA"/>
    <property type="match status" value="8"/>
</dbReference>
<dbReference type="FunFam" id="2.10.25.10:FF:000011">
    <property type="entry name" value="Cadherin EGF LAG seven-pass G-type receptor"/>
    <property type="match status" value="1"/>
</dbReference>
<dbReference type="GO" id="GO:0001736">
    <property type="term" value="P:establishment of planar polarity"/>
    <property type="evidence" value="ECO:0007669"/>
    <property type="project" value="UniProtKB-ARBA"/>
</dbReference>
<feature type="signal peptide" evidence="20">
    <location>
        <begin position="1"/>
        <end position="22"/>
    </location>
</feature>
<feature type="domain" description="Cadherin" evidence="26">
    <location>
        <begin position="447"/>
        <end position="549"/>
    </location>
</feature>
<dbReference type="GO" id="GO:0005886">
    <property type="term" value="C:plasma membrane"/>
    <property type="evidence" value="ECO:0007669"/>
    <property type="project" value="UniProtKB-SubCell"/>
</dbReference>
<dbReference type="InterPro" id="IPR001879">
    <property type="entry name" value="GPCR_2_extracellular_dom"/>
</dbReference>
<dbReference type="SMART" id="SM00008">
    <property type="entry name" value="HormR"/>
    <property type="match status" value="1"/>
</dbReference>
<dbReference type="STRING" id="6832.A0A553PB16"/>
<dbReference type="InterPro" id="IPR009030">
    <property type="entry name" value="Growth_fac_rcpt_cys_sf"/>
</dbReference>
<keyword evidence="9 19" id="KW-0472">Membrane</keyword>
<dbReference type="OMA" id="YTFLRGN"/>
<dbReference type="Pfam" id="PF00008">
    <property type="entry name" value="EGF"/>
    <property type="match status" value="2"/>
</dbReference>
<dbReference type="Gene3D" id="4.10.1240.10">
    <property type="entry name" value="GPCR, family 2, extracellular hormone receptor domain"/>
    <property type="match status" value="1"/>
</dbReference>
<dbReference type="FunFam" id="2.60.40.60:FF:000020">
    <property type="entry name" value="Dachsous cadherin-related 1b"/>
    <property type="match status" value="4"/>
</dbReference>
<dbReference type="GO" id="GO:0004930">
    <property type="term" value="F:G protein-coupled receptor activity"/>
    <property type="evidence" value="ECO:0007669"/>
    <property type="project" value="UniProtKB-KW"/>
</dbReference>
<keyword evidence="2 16" id="KW-0245">EGF-like domain</keyword>
<dbReference type="CDD" id="cd11304">
    <property type="entry name" value="Cadherin_repeat"/>
    <property type="match status" value="9"/>
</dbReference>
<reference evidence="27 28" key="1">
    <citation type="journal article" date="2018" name="Nat. Ecol. Evol.">
        <title>Genomic signatures of mitonuclear coevolution across populations of Tigriopus californicus.</title>
        <authorList>
            <person name="Barreto F.S."/>
            <person name="Watson E.T."/>
            <person name="Lima T.G."/>
            <person name="Willett C.S."/>
            <person name="Edmands S."/>
            <person name="Li W."/>
            <person name="Burton R.S."/>
        </authorList>
    </citation>
    <scope>NUCLEOTIDE SEQUENCE [LARGE SCALE GENOMIC DNA]</scope>
    <source>
        <strain evidence="27 28">San Diego</strain>
    </source>
</reference>
<protein>
    <submittedName>
        <fullName evidence="27">Uncharacterized protein</fullName>
    </submittedName>
</protein>
<feature type="chain" id="PRO_5021842051" evidence="20">
    <location>
        <begin position="23"/>
        <end position="2471"/>
    </location>
</feature>
<dbReference type="InterPro" id="IPR001791">
    <property type="entry name" value="Laminin_G"/>
</dbReference>
<evidence type="ECO:0000256" key="11">
    <source>
        <dbReference type="ARBA" id="ARBA00023170"/>
    </source>
</evidence>
<dbReference type="InterPro" id="IPR000742">
    <property type="entry name" value="EGF"/>
</dbReference>
<keyword evidence="4 20" id="KW-0732">Signal</keyword>
<dbReference type="InterPro" id="IPR000832">
    <property type="entry name" value="GPCR_2_secretin-like"/>
</dbReference>
<evidence type="ECO:0000256" key="3">
    <source>
        <dbReference type="ARBA" id="ARBA00022692"/>
    </source>
</evidence>
<evidence type="ECO:0000256" key="2">
    <source>
        <dbReference type="ARBA" id="ARBA00022536"/>
    </source>
</evidence>
<dbReference type="PANTHER" id="PTHR24026">
    <property type="entry name" value="FAT ATYPICAL CADHERIN-RELATED"/>
    <property type="match status" value="1"/>
</dbReference>
<evidence type="ECO:0000256" key="7">
    <source>
        <dbReference type="ARBA" id="ARBA00022989"/>
    </source>
</evidence>
<dbReference type="GO" id="GO:0048513">
    <property type="term" value="P:animal organ development"/>
    <property type="evidence" value="ECO:0007669"/>
    <property type="project" value="UniProtKB-ARBA"/>
</dbReference>
<dbReference type="InterPro" id="IPR002126">
    <property type="entry name" value="Cadherin-like_dom"/>
</dbReference>
<feature type="disulfide bond" evidence="16">
    <location>
        <begin position="1419"/>
        <end position="1428"/>
    </location>
</feature>
<dbReference type="InterPro" id="IPR015919">
    <property type="entry name" value="Cadherin-like_sf"/>
</dbReference>
<evidence type="ECO:0000259" key="22">
    <source>
        <dbReference type="PROSITE" id="PS50026"/>
    </source>
</evidence>
<dbReference type="InterPro" id="IPR002049">
    <property type="entry name" value="LE_dom"/>
</dbReference>
<dbReference type="GO" id="GO:0007166">
    <property type="term" value="P:cell surface receptor signaling pathway"/>
    <property type="evidence" value="ECO:0007669"/>
    <property type="project" value="InterPro"/>
</dbReference>
<feature type="domain" description="EGF-like" evidence="22">
    <location>
        <begin position="1393"/>
        <end position="1429"/>
    </location>
</feature>
<feature type="disulfide bond" evidence="16">
    <location>
        <begin position="1149"/>
        <end position="1158"/>
    </location>
</feature>
<dbReference type="GO" id="GO:0007424">
    <property type="term" value="P:open tracheal system development"/>
    <property type="evidence" value="ECO:0007669"/>
    <property type="project" value="UniProtKB-ARBA"/>
</dbReference>
<feature type="transmembrane region" description="Helical" evidence="19">
    <location>
        <begin position="2212"/>
        <end position="2232"/>
    </location>
</feature>
<dbReference type="PROSITE" id="PS00010">
    <property type="entry name" value="ASX_HYDROXYL"/>
    <property type="match status" value="1"/>
</dbReference>
<evidence type="ECO:0000259" key="21">
    <source>
        <dbReference type="PROSITE" id="PS50025"/>
    </source>
</evidence>
<keyword evidence="11" id="KW-0675">Receptor</keyword>
<keyword evidence="3 19" id="KW-0812">Transmembrane</keyword>
<feature type="transmembrane region" description="Helical" evidence="19">
    <location>
        <begin position="2252"/>
        <end position="2274"/>
    </location>
</feature>
<feature type="domain" description="Laminin G" evidence="21">
    <location>
        <begin position="1191"/>
        <end position="1390"/>
    </location>
</feature>
<dbReference type="GO" id="GO:0030855">
    <property type="term" value="P:epithelial cell differentiation"/>
    <property type="evidence" value="ECO:0007669"/>
    <property type="project" value="UniProtKB-ARBA"/>
</dbReference>
<feature type="domain" description="Laminin EGF-like" evidence="23">
    <location>
        <begin position="1707"/>
        <end position="1754"/>
    </location>
</feature>
<gene>
    <name evidence="27" type="ORF">TCAL_12566</name>
</gene>
<sequence length="2471" mass="276308">MVKTKASVLVATLLVQFAVLEGLKFPQDAYQVSVLENVTQNALLLNLHVDHVVGDVLYEMLPKKDSRSAQFFKVIPNNGSVMTCANLDREFMASHEFSIIAKSGDRTTSTILSIKVLDINDNPPIFESDYYNVSIHESTAVGTSLLTFQATDLDEGDNGKVSYSILSGAGSDHLFQVDSATGVLVLTSPLNHEVKFEHILTVYAKDNAKDPRDVQVASAKLLLNVLDDNDNFPIFDQDDYSFDVFENKTFDDNPSVGKVLARDMDSGNNADLRYSIIGGNNHGNFKIDPENGAIFLSGPLDREGLTKYNLLIRAQDSGNPPKSNTTNAVINVLDVNDNPPSFPTGEYYQSISENAPAGFSLIQIKAFDPDQGNNAKIEYSISNIGDVPFMIEANTGWLVTDRKLDREKRQNFHLDIEAQDDGIPPMIATAAILIDVIDANDNDPRFEQKEYILSITETTSIGKTILMLKALDTDEDSSLRYELVSGNKRNRFTLSTKDNFGILSVAQPLDFQQENKYILTVNAVDEGGRFGTCMVIIDIKDANNHAPRFEKTPYFSDVFEDTPMGSTVLMVYASDKDFGDNAAIKYRLKSPSRYFSIDPTSGAIVITDRLDRESKSTHVFTVVASDQGNPPQQDSTDVEISVIDVNDNEPIFRKQSYSGSLLENAPIGTKILRVQADDPDENANGEVSFFFAEDVPDFVIDPHSGDIRSSQMLDREQRASYNLVVLAMDGGEPKKTSQIAIKIDVMDINDNPPVFSNDSLVFHLAENSPYGTKIGKIFVDDPDSSENAQISFFMLSSPDSEFFYLDDFDRSGGISLFAKRDFDYELDRREFKIGIRAESPPLQTDTTVTILLDDINDNEPELRDFHLVYNLKDNEYSYESLGKIPAHDPDPTSQLRYSITSGNTAKLLILDEFTGEIRLSPHIQTNIDIVNEIGVMVSDGQNEARATLFFQMNRITDNMLSNSVTLQVVNVTIPNFLNVYMEHFKEALVIAVSCKKEDVVLLGIKGTQEDSHVVNATFSIRQESHFNNVYISPSVIKQMIYLQMGIFKQISRLDILPFSDDVCVKEPCLNFEHCLTVPKFGSTLEIFEEPNVRFRSIETLLTYSCFCPSGFTGLTTRYTCDTKIDLCYSSPCQNGGICSATESGYYCECPRGFRGQNCEIEDLPPDLDCDTCSEECRNLTAKAKACPGSVDNSRGFQNGSFLAFPGITNRVEFKISLSFATLFKNGLLFYNGRLTDNDDFIKLELFDDVLYFQFSTGNFKRSVSLTSEFGFSNGKFHQVEVQYSSGNARISINDCDTKLFTKYGPKITNQAQCTNATNPDQNLLKCGSFLNHCPKFLDLNGPLMMGGLPLWISSKTSMTFFNGCIRDIYVDDVPVPMDSALLGQRVSKGCLQKKDFCVSSPCQNEGICSNRWNGFNCQCQDGFTGKECSKIPAKSYGLIRNSGLQYEIGSERIKYPWHHSVSFKTKSGTAKLLQVNMDEKVVSLLKLVDGHVFYDFGGSTMLKLQDKVNDGFWHNLEVKWMRNEIWVNLDYGALEQTIKTEANVEGKVVTTVVNAMPLQNFITGCVRDLTMMGQHESNLKILRQENLTDCSLTPLHADLTKCSLEMEGQCTSYCSLELCHESSTCLEDSDGYKCLCSSSRDTKLDKYCYPTFVQSVCPRHWWGTPICGPCNCDTTKGFNETCHSLTGACQCKAFHFYSVTDDLCRPCDCSSLGSISSECDAKTGQCQCKNGIIGRQCNTCANQFAELSATGCAAVYGSCPSERRDGIRWERTEFGAGSQEACPDSSHGRVVRNCSTSGWEEPDFRGCTHRALLKLTGVTVINDSTLFIHTLKDAIPESPERIFKNDIEIVSSMLEKIMAKEKKLIGFQLGHRRDRDFLENLIEMFAWILSHQTNIADYVKTILVLNEYGTKLATTMEDTLTKPQKVIQSNLIFALDKAPSCNLQDKNQSPYVGQDNMGYSWGDWKTYFCIPKNQSAYQYTTVQPLNHTILTKDVMMPSIRKDSYLTYFSNIVSFVRLLNNFENDGSFHHIFKGKKRFGRNQLHCALWEEELRVWNSLPCETSVEDEDALGFSNVHCLCSPHKEVIVVVEEHLKKGKIFFTYEQEGIQFLVVSGVSILLLVLSLIYLVFFGSRTLNTTHIAINIITNILIFQVAFILSLVYNDVLSESMSLCKLIAIVFHYTSIAMFTWTFINSLHIYRMITELRDINRGLMPFYYAIGLGAPAIAVLLTMGVTGRSYHSAQFCWFDFTGAAMWAMLGPEILLVFFSIICTMKNIRTVVNTTKGMSDFHLIRRRFFVNLGLIPLITAFHVSSLLLLNQGSLSNSVTSISFQIISVIIAVFVAYGFVYYESQANTKHSSRTSPASKSSGAVKSALIYTQPHHHPVSEVSAMDNLSRNISVASTTSYSTTSQKKSGTKDIYNCYYTDSESDLDRRSIQLASSHSSDEDNPIPPSNGHHRTYENRLVVNDKPNHS</sequence>
<dbReference type="PROSITE" id="PS50026">
    <property type="entry name" value="EGF_3"/>
    <property type="match status" value="2"/>
</dbReference>
<feature type="domain" description="Cadherin" evidence="26">
    <location>
        <begin position="343"/>
        <end position="446"/>
    </location>
</feature>
<evidence type="ECO:0000256" key="6">
    <source>
        <dbReference type="ARBA" id="ARBA00022837"/>
    </source>
</evidence>
<comment type="caution">
    <text evidence="27">The sequence shown here is derived from an EMBL/GenBank/DDBJ whole genome shotgun (WGS) entry which is preliminary data.</text>
</comment>
<dbReference type="GO" id="GO:0007156">
    <property type="term" value="P:homophilic cell adhesion via plasma membrane adhesion molecules"/>
    <property type="evidence" value="ECO:0007669"/>
    <property type="project" value="InterPro"/>
</dbReference>
<feature type="domain" description="Laminin G" evidence="21">
    <location>
        <begin position="1433"/>
        <end position="1602"/>
    </location>
</feature>
<feature type="transmembrane region" description="Helical" evidence="19">
    <location>
        <begin position="2294"/>
        <end position="2315"/>
    </location>
</feature>
<dbReference type="SMART" id="SM00181">
    <property type="entry name" value="EGF"/>
    <property type="match status" value="5"/>
</dbReference>
<name>A0A553PB16_TIGCA</name>
<dbReference type="InterPro" id="IPR000152">
    <property type="entry name" value="EGF-type_Asp/Asn_hydroxyl_site"/>
</dbReference>
<dbReference type="Gene3D" id="2.60.120.200">
    <property type="match status" value="2"/>
</dbReference>
<dbReference type="Pfam" id="PF00053">
    <property type="entry name" value="EGF_laminin"/>
    <property type="match status" value="1"/>
</dbReference>
<dbReference type="InterPro" id="IPR017981">
    <property type="entry name" value="GPCR_2-like_7TM"/>
</dbReference>
<dbReference type="FunFam" id="2.60.40.60:FF:000013">
    <property type="entry name" value="Cadherin EGF LAG seven-pass G-type receptor"/>
    <property type="match status" value="1"/>
</dbReference>
<dbReference type="Pfam" id="PF23592">
    <property type="entry name" value="Cadherin_CELSR2_9th"/>
    <property type="match status" value="1"/>
</dbReference>
<feature type="domain" description="EGF-like" evidence="22">
    <location>
        <begin position="1123"/>
        <end position="1159"/>
    </location>
</feature>
<keyword evidence="14 17" id="KW-0424">Laminin EGF-like domain</keyword>
<keyword evidence="8" id="KW-0297">G-protein coupled receptor</keyword>
<keyword evidence="28" id="KW-1185">Reference proteome</keyword>
<organism evidence="27 28">
    <name type="scientific">Tigriopus californicus</name>
    <name type="common">Marine copepod</name>
    <dbReference type="NCBI Taxonomy" id="6832"/>
    <lineage>
        <taxon>Eukaryota</taxon>
        <taxon>Metazoa</taxon>
        <taxon>Ecdysozoa</taxon>
        <taxon>Arthropoda</taxon>
        <taxon>Crustacea</taxon>
        <taxon>Multicrustacea</taxon>
        <taxon>Hexanauplia</taxon>
        <taxon>Copepoda</taxon>
        <taxon>Harpacticoida</taxon>
        <taxon>Harpacticidae</taxon>
        <taxon>Tigriopus</taxon>
    </lineage>
</organism>
<feature type="disulfide bond" evidence="17">
    <location>
        <begin position="1707"/>
        <end position="1719"/>
    </location>
</feature>
<keyword evidence="7 19" id="KW-1133">Transmembrane helix</keyword>
<evidence type="ECO:0000256" key="15">
    <source>
        <dbReference type="PROSITE-ProRule" id="PRU00043"/>
    </source>
</evidence>
<dbReference type="PROSITE" id="PS01248">
    <property type="entry name" value="EGF_LAM_1"/>
    <property type="match status" value="1"/>
</dbReference>
<feature type="domain" description="G-protein coupled receptors family 2 profile 1" evidence="24">
    <location>
        <begin position="1739"/>
        <end position="1811"/>
    </location>
</feature>
<dbReference type="SUPFAM" id="SSF57184">
    <property type="entry name" value="Growth factor receptor domain"/>
    <property type="match status" value="1"/>
</dbReference>
<dbReference type="SUPFAM" id="SSF49313">
    <property type="entry name" value="Cadherin-like"/>
    <property type="match status" value="9"/>
</dbReference>
<keyword evidence="10 16" id="KW-1015">Disulfide bond</keyword>
<dbReference type="CDD" id="cd00055">
    <property type="entry name" value="EGF_Lam"/>
    <property type="match status" value="1"/>
</dbReference>
<dbReference type="SMART" id="SM00180">
    <property type="entry name" value="EGF_Lam"/>
    <property type="match status" value="1"/>
</dbReference>
<dbReference type="InterPro" id="IPR020894">
    <property type="entry name" value="Cadherin_CS"/>
</dbReference>
<dbReference type="SUPFAM" id="SSF57196">
    <property type="entry name" value="EGF/Laminin"/>
    <property type="match status" value="2"/>
</dbReference>
<evidence type="ECO:0000256" key="13">
    <source>
        <dbReference type="ARBA" id="ARBA00023224"/>
    </source>
</evidence>
<evidence type="ECO:0000256" key="20">
    <source>
        <dbReference type="SAM" id="SignalP"/>
    </source>
</evidence>
<evidence type="ECO:0000259" key="23">
    <source>
        <dbReference type="PROSITE" id="PS50027"/>
    </source>
</evidence>
<feature type="domain" description="G-protein coupled receptors family 2 profile 2" evidence="25">
    <location>
        <begin position="2104"/>
        <end position="2348"/>
    </location>
</feature>
<evidence type="ECO:0000256" key="10">
    <source>
        <dbReference type="ARBA" id="ARBA00023157"/>
    </source>
</evidence>
<dbReference type="GO" id="GO:0005509">
    <property type="term" value="F:calcium ion binding"/>
    <property type="evidence" value="ECO:0007669"/>
    <property type="project" value="UniProtKB-UniRule"/>
</dbReference>
<dbReference type="InterPro" id="IPR056286">
    <property type="entry name" value="Cadherin_CELSR1-3_9th"/>
</dbReference>
<dbReference type="PROSITE" id="PS50025">
    <property type="entry name" value="LAM_G_DOMAIN"/>
    <property type="match status" value="2"/>
</dbReference>
<dbReference type="EMBL" id="VCGU01000005">
    <property type="protein sequence ID" value="TRY74867.1"/>
    <property type="molecule type" value="Genomic_DNA"/>
</dbReference>
<dbReference type="GO" id="GO:0007163">
    <property type="term" value="P:establishment or maintenance of cell polarity"/>
    <property type="evidence" value="ECO:0007669"/>
    <property type="project" value="UniProtKB-ARBA"/>
</dbReference>
<evidence type="ECO:0000256" key="12">
    <source>
        <dbReference type="ARBA" id="ARBA00023180"/>
    </source>
</evidence>
<feature type="transmembrane region" description="Helical" evidence="19">
    <location>
        <begin position="2327"/>
        <end position="2347"/>
    </location>
</feature>
<feature type="region of interest" description="Disordered" evidence="18">
    <location>
        <begin position="2436"/>
        <end position="2471"/>
    </location>
</feature>
<evidence type="ECO:0000256" key="1">
    <source>
        <dbReference type="ARBA" id="ARBA00004651"/>
    </source>
</evidence>
<dbReference type="FunFam" id="2.10.25.10:FF:000255">
    <property type="entry name" value="Sushi, nidogen and EGF-like domains 1"/>
    <property type="match status" value="2"/>
</dbReference>
<comment type="caution">
    <text evidence="16">Lacks conserved residue(s) required for the propagation of feature annotation.</text>
</comment>
<dbReference type="PROSITE" id="PS50227">
    <property type="entry name" value="G_PROTEIN_RECEP_F2_3"/>
    <property type="match status" value="1"/>
</dbReference>
<dbReference type="CDD" id="cd00110">
    <property type="entry name" value="LamG"/>
    <property type="match status" value="2"/>
</dbReference>
<evidence type="ECO:0000313" key="27">
    <source>
        <dbReference type="EMBL" id="TRY74867.1"/>
    </source>
</evidence>
<dbReference type="SUPFAM" id="SSF49899">
    <property type="entry name" value="Concanavalin A-like lectins/glucanases"/>
    <property type="match status" value="2"/>
</dbReference>
<dbReference type="PANTHER" id="PTHR24026:SF51">
    <property type="entry name" value="PROTOCADHERIN-LIKE WING POLARITY PROTEIN STAN"/>
    <property type="match status" value="1"/>
</dbReference>
<dbReference type="PROSITE" id="PS50261">
    <property type="entry name" value="G_PROTEIN_RECEP_F2_4"/>
    <property type="match status" value="1"/>
</dbReference>
<evidence type="ECO:0000313" key="28">
    <source>
        <dbReference type="Proteomes" id="UP000318571"/>
    </source>
</evidence>
<dbReference type="PROSITE" id="PS01186">
    <property type="entry name" value="EGF_2"/>
    <property type="match status" value="2"/>
</dbReference>
<dbReference type="Pfam" id="PF00028">
    <property type="entry name" value="Cadherin"/>
    <property type="match status" value="7"/>
</dbReference>
<evidence type="ECO:0000256" key="8">
    <source>
        <dbReference type="ARBA" id="ARBA00023040"/>
    </source>
</evidence>
<keyword evidence="5" id="KW-0677">Repeat</keyword>
<evidence type="ECO:0000256" key="16">
    <source>
        <dbReference type="PROSITE-ProRule" id="PRU00076"/>
    </source>
</evidence>
<dbReference type="SMART" id="SM00179">
    <property type="entry name" value="EGF_CA"/>
    <property type="match status" value="2"/>
</dbReference>
<keyword evidence="13" id="KW-0807">Transducer</keyword>
<feature type="domain" description="Cadherin" evidence="26">
    <location>
        <begin position="236"/>
        <end position="342"/>
    </location>
</feature>
<dbReference type="Pfam" id="PF02210">
    <property type="entry name" value="Laminin_G_2"/>
    <property type="match status" value="2"/>
</dbReference>
<evidence type="ECO:0000256" key="18">
    <source>
        <dbReference type="SAM" id="MobiDB-lite"/>
    </source>
</evidence>
<feature type="disulfide bond" evidence="17">
    <location>
        <begin position="1728"/>
        <end position="1737"/>
    </location>
</feature>
<dbReference type="Proteomes" id="UP000318571">
    <property type="component" value="Chromosome 2"/>
</dbReference>
<accession>A0A553PB16</accession>
<dbReference type="GO" id="GO:0048468">
    <property type="term" value="P:cell development"/>
    <property type="evidence" value="ECO:0007669"/>
    <property type="project" value="UniProtKB-ARBA"/>
</dbReference>